<feature type="domain" description="Enoyl reductase (ER)" evidence="1">
    <location>
        <begin position="19"/>
        <end position="332"/>
    </location>
</feature>
<dbReference type="SUPFAM" id="SSF51735">
    <property type="entry name" value="NAD(P)-binding Rossmann-fold domains"/>
    <property type="match status" value="1"/>
</dbReference>
<accession>A0A1I4YSJ0</accession>
<evidence type="ECO:0000313" key="2">
    <source>
        <dbReference type="EMBL" id="SFN40937.1"/>
    </source>
</evidence>
<dbReference type="InterPro" id="IPR013154">
    <property type="entry name" value="ADH-like_N"/>
</dbReference>
<proteinExistence type="predicted"/>
<evidence type="ECO:0000259" key="1">
    <source>
        <dbReference type="SMART" id="SM00829"/>
    </source>
</evidence>
<dbReference type="InterPro" id="IPR011032">
    <property type="entry name" value="GroES-like_sf"/>
</dbReference>
<protein>
    <submittedName>
        <fullName evidence="2">Acrylyl-CoA reductase (NADPH)</fullName>
    </submittedName>
</protein>
<dbReference type="InterPro" id="IPR036291">
    <property type="entry name" value="NAD(P)-bd_dom_sf"/>
</dbReference>
<dbReference type="SMART" id="SM00829">
    <property type="entry name" value="PKS_ER"/>
    <property type="match status" value="1"/>
</dbReference>
<dbReference type="Pfam" id="PF00107">
    <property type="entry name" value="ADH_zinc_N"/>
    <property type="match status" value="1"/>
</dbReference>
<dbReference type="Gene3D" id="3.40.50.720">
    <property type="entry name" value="NAD(P)-binding Rossmann-like Domain"/>
    <property type="match status" value="1"/>
</dbReference>
<evidence type="ECO:0000313" key="3">
    <source>
        <dbReference type="Proteomes" id="UP000198867"/>
    </source>
</evidence>
<dbReference type="Proteomes" id="UP000198867">
    <property type="component" value="Unassembled WGS sequence"/>
</dbReference>
<dbReference type="STRING" id="995034.SAMN05216219_0483"/>
<dbReference type="GO" id="GO:0043957">
    <property type="term" value="F:acryloyl-CoA reductase (NADPH) activity"/>
    <property type="evidence" value="ECO:0007669"/>
    <property type="project" value="TreeGrafter"/>
</dbReference>
<dbReference type="InterPro" id="IPR014188">
    <property type="entry name" value="Acrylyl-CoA_reductase_AcuI"/>
</dbReference>
<keyword evidence="3" id="KW-1185">Reference proteome</keyword>
<reference evidence="3" key="1">
    <citation type="submission" date="2016-10" db="EMBL/GenBank/DDBJ databases">
        <authorList>
            <person name="Varghese N."/>
            <person name="Submissions S."/>
        </authorList>
    </citation>
    <scope>NUCLEOTIDE SEQUENCE [LARGE SCALE GENOMIC DNA]</scope>
    <source>
        <strain evidence="3">CGMCC 1.11101</strain>
    </source>
</reference>
<dbReference type="InterPro" id="IPR051397">
    <property type="entry name" value="Zn-ADH-like_protein"/>
</dbReference>
<dbReference type="InterPro" id="IPR020843">
    <property type="entry name" value="ER"/>
</dbReference>
<name>A0A1I4YSJ0_9MICO</name>
<dbReference type="AlphaFoldDB" id="A0A1I4YSJ0"/>
<dbReference type="CDD" id="cd08288">
    <property type="entry name" value="MDR_yhdh"/>
    <property type="match status" value="1"/>
</dbReference>
<dbReference type="NCBIfam" id="TIGR02823">
    <property type="entry name" value="oxido_YhdH"/>
    <property type="match status" value="1"/>
</dbReference>
<dbReference type="Pfam" id="PF08240">
    <property type="entry name" value="ADH_N"/>
    <property type="match status" value="1"/>
</dbReference>
<dbReference type="PANTHER" id="PTHR43677:SF1">
    <property type="entry name" value="ACRYLYL-COA REDUCTASE ACUI-RELATED"/>
    <property type="match status" value="1"/>
</dbReference>
<dbReference type="EMBL" id="FOVM01000001">
    <property type="protein sequence ID" value="SFN40937.1"/>
    <property type="molecule type" value="Genomic_DNA"/>
</dbReference>
<dbReference type="SUPFAM" id="SSF50129">
    <property type="entry name" value="GroES-like"/>
    <property type="match status" value="1"/>
</dbReference>
<organism evidence="2 3">
    <name type="scientific">Mycetocola miduiensis</name>
    <dbReference type="NCBI Taxonomy" id="995034"/>
    <lineage>
        <taxon>Bacteria</taxon>
        <taxon>Bacillati</taxon>
        <taxon>Actinomycetota</taxon>
        <taxon>Actinomycetes</taxon>
        <taxon>Micrococcales</taxon>
        <taxon>Microbacteriaceae</taxon>
        <taxon>Mycetocola</taxon>
    </lineage>
</organism>
<sequence length="336" mass="34352">MMTTFRAWWVSKETDASGTAMQTASVRELRDSDLGAGDTLISVQYSSINYKDGLALCGRPGVVRSWPLIPGIDLAGTVEASDSGAWSPGDRVVLTGAGLGESSHGGLSQRARVDGSALVRVPDALGPLRTAAIGTAGFTAMLSVLAVERHGVSPADGPVLVTGAAGGVGSVAVAVLSRLGFEVVASTGRADSEGEYLSALGASQILDRAALLEPGKPMQSQRYAAVVDSVGSHTLVNAIAQLKDGGVATACGLAQGSDLPGTVLPFILRGVSLAGINSVYAPLPLRQEAWARLERDLDLDLLDGMTEVIPLAAAKDSAERILAGGIRGRTVVDVNA</sequence>
<dbReference type="Gene3D" id="3.90.180.10">
    <property type="entry name" value="Medium-chain alcohol dehydrogenases, catalytic domain"/>
    <property type="match status" value="1"/>
</dbReference>
<dbReference type="InterPro" id="IPR013149">
    <property type="entry name" value="ADH-like_C"/>
</dbReference>
<gene>
    <name evidence="2" type="ORF">SAMN05216219_0483</name>
</gene>
<dbReference type="PANTHER" id="PTHR43677">
    <property type="entry name" value="SHORT-CHAIN DEHYDROGENASE/REDUCTASE"/>
    <property type="match status" value="1"/>
</dbReference>